<reference evidence="1" key="1">
    <citation type="submission" date="2022-06" db="EMBL/GenBank/DDBJ databases">
        <title>Complete genome sequences of two strains of the flax pathogen Septoria linicola.</title>
        <authorList>
            <person name="Lapalu N."/>
            <person name="Simon A."/>
            <person name="Demenou B."/>
            <person name="Paumier D."/>
            <person name="Guillot M.-P."/>
            <person name="Gout L."/>
            <person name="Valade R."/>
        </authorList>
    </citation>
    <scope>NUCLEOTIDE SEQUENCE</scope>
    <source>
        <strain evidence="1">SE15195</strain>
    </source>
</reference>
<dbReference type="SUPFAM" id="SSF49503">
    <property type="entry name" value="Cupredoxins"/>
    <property type="match status" value="1"/>
</dbReference>
<dbReference type="EMBL" id="CP099423">
    <property type="protein sequence ID" value="USW54207.1"/>
    <property type="molecule type" value="Genomic_DNA"/>
</dbReference>
<name>A0A9Q9AYH9_9PEZI</name>
<dbReference type="InterPro" id="IPR008972">
    <property type="entry name" value="Cupredoxin"/>
</dbReference>
<dbReference type="AlphaFoldDB" id="A0A9Q9AYH9"/>
<dbReference type="Gene3D" id="2.60.40.420">
    <property type="entry name" value="Cupredoxins - blue copper proteins"/>
    <property type="match status" value="1"/>
</dbReference>
<evidence type="ECO:0000313" key="2">
    <source>
        <dbReference type="Proteomes" id="UP001056384"/>
    </source>
</evidence>
<gene>
    <name evidence="1" type="ORF">Slin15195_G075260</name>
</gene>
<sequence>MSLLYAHLTPQYSDIPSAEQTQRRLISHNSVIDIILENDLPVDLPYYKHKDATFKLGSGSGRYPHSTVAEDLSDSSTSKLLNIENPTYGYMHELPAGGWMALRWKITKPAATMLTVYKVRYYIQGMQVALMEGDDAPWPEWPNEQRELPHVDFKMPEGMGTFD</sequence>
<proteinExistence type="predicted"/>
<protein>
    <submittedName>
        <fullName evidence="1">Cupredoxin, multicopper oxidase</fullName>
    </submittedName>
</protein>
<organism evidence="1 2">
    <name type="scientific">Septoria linicola</name>
    <dbReference type="NCBI Taxonomy" id="215465"/>
    <lineage>
        <taxon>Eukaryota</taxon>
        <taxon>Fungi</taxon>
        <taxon>Dikarya</taxon>
        <taxon>Ascomycota</taxon>
        <taxon>Pezizomycotina</taxon>
        <taxon>Dothideomycetes</taxon>
        <taxon>Dothideomycetidae</taxon>
        <taxon>Mycosphaerellales</taxon>
        <taxon>Mycosphaerellaceae</taxon>
        <taxon>Septoria</taxon>
    </lineage>
</organism>
<accession>A0A9Q9AYH9</accession>
<evidence type="ECO:0000313" key="1">
    <source>
        <dbReference type="EMBL" id="USW54207.1"/>
    </source>
</evidence>
<keyword evidence="2" id="KW-1185">Reference proteome</keyword>
<dbReference type="Proteomes" id="UP001056384">
    <property type="component" value="Chromosome 6"/>
</dbReference>